<dbReference type="Pfam" id="PF00437">
    <property type="entry name" value="T2SSE"/>
    <property type="match status" value="1"/>
</dbReference>
<dbReference type="CDD" id="cd01129">
    <property type="entry name" value="PulE-GspE-like"/>
    <property type="match status" value="1"/>
</dbReference>
<dbReference type="EMBL" id="JBHTKI010000006">
    <property type="protein sequence ID" value="MFD1030489.1"/>
    <property type="molecule type" value="Genomic_DNA"/>
</dbReference>
<name>A0ABW3L7B0_9BACL</name>
<dbReference type="Gene3D" id="3.40.50.300">
    <property type="entry name" value="P-loop containing nucleotide triphosphate hydrolases"/>
    <property type="match status" value="1"/>
</dbReference>
<reference evidence="6" key="1">
    <citation type="journal article" date="2019" name="Int. J. Syst. Evol. Microbiol.">
        <title>The Global Catalogue of Microorganisms (GCM) 10K type strain sequencing project: providing services to taxonomists for standard genome sequencing and annotation.</title>
        <authorList>
            <consortium name="The Broad Institute Genomics Platform"/>
            <consortium name="The Broad Institute Genome Sequencing Center for Infectious Disease"/>
            <person name="Wu L."/>
            <person name="Ma J."/>
        </authorList>
    </citation>
    <scope>NUCLEOTIDE SEQUENCE [LARGE SCALE GENOMIC DNA]</scope>
    <source>
        <strain evidence="6">CCUG 56756</strain>
    </source>
</reference>
<evidence type="ECO:0000256" key="1">
    <source>
        <dbReference type="ARBA" id="ARBA00006611"/>
    </source>
</evidence>
<evidence type="ECO:0000256" key="3">
    <source>
        <dbReference type="ARBA" id="ARBA00022840"/>
    </source>
</evidence>
<dbReference type="SMART" id="SM00382">
    <property type="entry name" value="AAA"/>
    <property type="match status" value="1"/>
</dbReference>
<comment type="similarity">
    <text evidence="1">Belongs to the GSP E family.</text>
</comment>
<dbReference type="SUPFAM" id="SSF52540">
    <property type="entry name" value="P-loop containing nucleoside triphosphate hydrolases"/>
    <property type="match status" value="1"/>
</dbReference>
<comment type="caution">
    <text evidence="5">The sequence shown here is derived from an EMBL/GenBank/DDBJ whole genome shotgun (WGS) entry which is preliminary data.</text>
</comment>
<evidence type="ECO:0000259" key="4">
    <source>
        <dbReference type="PROSITE" id="PS00662"/>
    </source>
</evidence>
<dbReference type="InterPro" id="IPR007831">
    <property type="entry name" value="T2SS_GspE_N"/>
</dbReference>
<dbReference type="Proteomes" id="UP001597109">
    <property type="component" value="Unassembled WGS sequence"/>
</dbReference>
<dbReference type="SUPFAM" id="SSF160246">
    <property type="entry name" value="EspE N-terminal domain-like"/>
    <property type="match status" value="1"/>
</dbReference>
<evidence type="ECO:0000313" key="5">
    <source>
        <dbReference type="EMBL" id="MFD1030489.1"/>
    </source>
</evidence>
<keyword evidence="3" id="KW-0067">ATP-binding</keyword>
<accession>A0ABW3L7B0</accession>
<dbReference type="Gene3D" id="3.30.300.160">
    <property type="entry name" value="Type II secretion system, protein E, N-terminal domain"/>
    <property type="match status" value="1"/>
</dbReference>
<dbReference type="PROSITE" id="PS00662">
    <property type="entry name" value="T2SP_E"/>
    <property type="match status" value="1"/>
</dbReference>
<organism evidence="5 6">
    <name type="scientific">Metaplanococcus flavidus</name>
    <dbReference type="NCBI Taxonomy" id="569883"/>
    <lineage>
        <taxon>Bacteria</taxon>
        <taxon>Bacillati</taxon>
        <taxon>Bacillota</taxon>
        <taxon>Bacilli</taxon>
        <taxon>Bacillales</taxon>
        <taxon>Caryophanaceae</taxon>
        <taxon>Metaplanococcus</taxon>
    </lineage>
</organism>
<dbReference type="InterPro" id="IPR037257">
    <property type="entry name" value="T2SS_E_N_sf"/>
</dbReference>
<dbReference type="RefSeq" id="WP_379081375.1">
    <property type="nucleotide sequence ID" value="NZ_JBHTKI010000006.1"/>
</dbReference>
<keyword evidence="6" id="KW-1185">Reference proteome</keyword>
<keyword evidence="2" id="KW-0547">Nucleotide-binding</keyword>
<protein>
    <submittedName>
        <fullName evidence="5">GspE/PulE family protein</fullName>
    </submittedName>
</protein>
<gene>
    <name evidence="5" type="ORF">ACFQ1X_03520</name>
</gene>
<dbReference type="InterPro" id="IPR001482">
    <property type="entry name" value="T2SS/T4SS_dom"/>
</dbReference>
<dbReference type="InterPro" id="IPR003593">
    <property type="entry name" value="AAA+_ATPase"/>
</dbReference>
<dbReference type="Pfam" id="PF05157">
    <property type="entry name" value="MshEN"/>
    <property type="match status" value="1"/>
</dbReference>
<dbReference type="Gene3D" id="3.30.450.90">
    <property type="match status" value="1"/>
</dbReference>
<dbReference type="InterPro" id="IPR027417">
    <property type="entry name" value="P-loop_NTPase"/>
</dbReference>
<evidence type="ECO:0000313" key="6">
    <source>
        <dbReference type="Proteomes" id="UP001597109"/>
    </source>
</evidence>
<dbReference type="PANTHER" id="PTHR30258:SF1">
    <property type="entry name" value="PROTEIN TRANSPORT PROTEIN HOFB HOMOLOG"/>
    <property type="match status" value="1"/>
</dbReference>
<evidence type="ECO:0000256" key="2">
    <source>
        <dbReference type="ARBA" id="ARBA00022741"/>
    </source>
</evidence>
<proteinExistence type="inferred from homology"/>
<feature type="domain" description="Bacterial type II secretion system protein E" evidence="4">
    <location>
        <begin position="371"/>
        <end position="385"/>
    </location>
</feature>
<sequence length="552" mass="62155">MAVERKKLGDLLVEQGFLTEEELTSVLVDKTREQKIGDLLLQRGIITEQQLIETLEVQLGIPHVTLYRYPFDPKLFHMVPKEVAKRKMLVPLKRENDKLYIAMTDPMDIITIDDLRLTTGFNIEPAIASKDDIMKTIAKYYDEESYDDLLDDMPEVTKEQQEELNDLDAPIVRLVNQILSNAVSQKASDVHFDPQENKVLVRYRIDGSLRTERTLPKTMQQMITARIKIMANLDITENRVPQDGRIKTNVDFRPIDLRVSSLPTVFGEKIVMRILDLSANLTDISKLGFNETNMQRFMKEIEKPNGIILISGPTGSGKSSTLYAALNKLNSEEVNIITVEDPVEYQLEGINQIQVNSNVGLTFAAGLRSILRQDPDIVMVGEIRDKETADISIRASLTGHLVLSTIHTNDSIASVTRLMDMGIEPFLVTASLNAVVAQRLIRKVCRDCRKLEPATIREQEIFGRRGLTIDSVARGKGCPQCNMTGYRGRMAIHEVLIVDEDIKNVINRNGTAAEIREIAVKNNTIFLIDDGLLKVKEGMTTTEEVLRVAIAE</sequence>
<dbReference type="PANTHER" id="PTHR30258">
    <property type="entry name" value="TYPE II SECRETION SYSTEM PROTEIN GSPE-RELATED"/>
    <property type="match status" value="1"/>
</dbReference>